<dbReference type="EMBL" id="JH226131">
    <property type="protein sequence ID" value="EHY53779.1"/>
    <property type="molecule type" value="Genomic_DNA"/>
</dbReference>
<dbReference type="GeneID" id="20306601"/>
<evidence type="ECO:0000313" key="1">
    <source>
        <dbReference type="EMBL" id="EHY53779.1"/>
    </source>
</evidence>
<dbReference type="InParanoid" id="H6BQA8"/>
<keyword evidence="2" id="KW-1185">Reference proteome</keyword>
<evidence type="ECO:0000313" key="2">
    <source>
        <dbReference type="Proteomes" id="UP000007304"/>
    </source>
</evidence>
<proteinExistence type="predicted"/>
<dbReference type="Proteomes" id="UP000007304">
    <property type="component" value="Unassembled WGS sequence"/>
</dbReference>
<organism evidence="1 2">
    <name type="scientific">Exophiala dermatitidis (strain ATCC 34100 / CBS 525.76 / NIH/UT8656)</name>
    <name type="common">Black yeast</name>
    <name type="synonym">Wangiella dermatitidis</name>
    <dbReference type="NCBI Taxonomy" id="858893"/>
    <lineage>
        <taxon>Eukaryota</taxon>
        <taxon>Fungi</taxon>
        <taxon>Dikarya</taxon>
        <taxon>Ascomycota</taxon>
        <taxon>Pezizomycotina</taxon>
        <taxon>Eurotiomycetes</taxon>
        <taxon>Chaetothyriomycetidae</taxon>
        <taxon>Chaetothyriales</taxon>
        <taxon>Herpotrichiellaceae</taxon>
        <taxon>Exophiala</taxon>
    </lineage>
</organism>
<gene>
    <name evidence="1" type="ORF">HMPREF1120_01962</name>
</gene>
<protein>
    <submittedName>
        <fullName evidence="1">Uncharacterized protein</fullName>
    </submittedName>
</protein>
<name>H6BQA8_EXODN</name>
<dbReference type="VEuPathDB" id="FungiDB:HMPREF1120_01962"/>
<sequence>MQIPSPLTGIRKGNIAILTPENHNRLTMAIEDLTPVILVFNKFTHFQLDRLIRTHGSHGLRFLTLTSGQESLRPSLGSLIFQDDAQLGCRGVDLRECRVAYDLADETAGVAERPGTLVGVAEGDVRVGTALDHDRVAHVVEDLTA</sequence>
<dbReference type="HOGENOM" id="CLU_2073148_0_0_1"/>
<dbReference type="AlphaFoldDB" id="H6BQA8"/>
<reference evidence="1" key="1">
    <citation type="submission" date="2011-07" db="EMBL/GenBank/DDBJ databases">
        <title>The Genome Sequence of Exophiala (Wangiella) dermatitidis NIH/UT8656.</title>
        <authorList>
            <consortium name="The Broad Institute Genome Sequencing Platform"/>
            <person name="Cuomo C."/>
            <person name="Wang Z."/>
            <person name="Hunicke-Smith S."/>
            <person name="Szanislo P.J."/>
            <person name="Earl A."/>
            <person name="Young S.K."/>
            <person name="Zeng Q."/>
            <person name="Gargeya S."/>
            <person name="Fitzgerald M."/>
            <person name="Haas B."/>
            <person name="Abouelleil A."/>
            <person name="Alvarado L."/>
            <person name="Arachchi H.M."/>
            <person name="Berlin A."/>
            <person name="Brown A."/>
            <person name="Chapman S.B."/>
            <person name="Chen Z."/>
            <person name="Dunbar C."/>
            <person name="Freedman E."/>
            <person name="Gearin G."/>
            <person name="Gellesch M."/>
            <person name="Goldberg J."/>
            <person name="Griggs A."/>
            <person name="Gujja S."/>
            <person name="Heiman D."/>
            <person name="Howarth C."/>
            <person name="Larson L."/>
            <person name="Lui A."/>
            <person name="MacDonald P.J.P."/>
            <person name="Montmayeur A."/>
            <person name="Murphy C."/>
            <person name="Neiman D."/>
            <person name="Pearson M."/>
            <person name="Priest M."/>
            <person name="Roberts A."/>
            <person name="Saif S."/>
            <person name="Shea T."/>
            <person name="Shenoy N."/>
            <person name="Sisk P."/>
            <person name="Stolte C."/>
            <person name="Sykes S."/>
            <person name="Wortman J."/>
            <person name="Nusbaum C."/>
            <person name="Birren B."/>
        </authorList>
    </citation>
    <scope>NUCLEOTIDE SEQUENCE</scope>
    <source>
        <strain evidence="1">NIH/UT8656</strain>
    </source>
</reference>
<dbReference type="RefSeq" id="XP_009154239.1">
    <property type="nucleotide sequence ID" value="XM_009155991.1"/>
</dbReference>
<accession>H6BQA8</accession>